<protein>
    <submittedName>
        <fullName evidence="1">Uncharacterized protein</fullName>
    </submittedName>
</protein>
<organism evidence="1 2">
    <name type="scientific">Flavobacterium procerum</name>
    <dbReference type="NCBI Taxonomy" id="1455569"/>
    <lineage>
        <taxon>Bacteria</taxon>
        <taxon>Pseudomonadati</taxon>
        <taxon>Bacteroidota</taxon>
        <taxon>Flavobacteriia</taxon>
        <taxon>Flavobacteriales</taxon>
        <taxon>Flavobacteriaceae</taxon>
        <taxon>Flavobacterium</taxon>
    </lineage>
</organism>
<reference evidence="1 2" key="1">
    <citation type="submission" date="2024-09" db="EMBL/GenBank/DDBJ databases">
        <authorList>
            <person name="Sun Q."/>
            <person name="Mori K."/>
        </authorList>
    </citation>
    <scope>NUCLEOTIDE SEQUENCE [LARGE SCALE GENOMIC DNA]</scope>
    <source>
        <strain evidence="1 2">CGMCC 1.12926</strain>
    </source>
</reference>
<keyword evidence="2" id="KW-1185">Reference proteome</keyword>
<sequence>MGISVSFGDYEPERIPEPWEKHPRVNLKWAYYTQSISMTINGESHCVTALTSLKKYSGYGDEKFKGYPNQQDKDVYASALNIYINNIGEVIGGDRVVTTYRTIADAKGIEELDRSFGVKREKEILIDGPELHRLIVEKGRVRFRNGKEHILNSFLNYIKEAMIINRTLDQNYTRIIISEDKSKIEKILARIGIAGGLVGFIPFSETAGVAIVAKEVVSVFCFLLGLEPEINTLDKAFPMYDIYQIGKKSYHQDYLAVQGQDGEFYQKKDGIQEPREEDILKGIEPVIEYKKKIK</sequence>
<gene>
    <name evidence="1" type="ORF">ACFFLS_07170</name>
</gene>
<dbReference type="EMBL" id="JBHLYW010000007">
    <property type="protein sequence ID" value="MFC0076814.1"/>
    <property type="molecule type" value="Genomic_DNA"/>
</dbReference>
<dbReference type="RefSeq" id="WP_379685852.1">
    <property type="nucleotide sequence ID" value="NZ_JBHLYW010000007.1"/>
</dbReference>
<evidence type="ECO:0000313" key="1">
    <source>
        <dbReference type="EMBL" id="MFC0076814.1"/>
    </source>
</evidence>
<dbReference type="Proteomes" id="UP001589734">
    <property type="component" value="Unassembled WGS sequence"/>
</dbReference>
<name>A0ABV6BRZ1_9FLAO</name>
<comment type="caution">
    <text evidence="1">The sequence shown here is derived from an EMBL/GenBank/DDBJ whole genome shotgun (WGS) entry which is preliminary data.</text>
</comment>
<evidence type="ECO:0000313" key="2">
    <source>
        <dbReference type="Proteomes" id="UP001589734"/>
    </source>
</evidence>
<proteinExistence type="predicted"/>
<accession>A0ABV6BRZ1</accession>